<dbReference type="Proteomes" id="UP000233767">
    <property type="component" value="Unassembled WGS sequence"/>
</dbReference>
<dbReference type="EMBL" id="RCCB01000012">
    <property type="protein sequence ID" value="RLJ24610.1"/>
    <property type="molecule type" value="Genomic_DNA"/>
</dbReference>
<dbReference type="RefSeq" id="WP_101471923.1">
    <property type="nucleotide sequence ID" value="NZ_PJND01000007.1"/>
</dbReference>
<gene>
    <name evidence="2" type="ORF">B0G92_1930</name>
    <name evidence="3" type="ORF">CLV50_2501</name>
</gene>
<feature type="domain" description="DinB-like" evidence="1">
    <location>
        <begin position="16"/>
        <end position="164"/>
    </location>
</feature>
<dbReference type="EMBL" id="PJND01000007">
    <property type="protein sequence ID" value="PKW30272.1"/>
    <property type="molecule type" value="Genomic_DNA"/>
</dbReference>
<evidence type="ECO:0000259" key="1">
    <source>
        <dbReference type="Pfam" id="PF12867"/>
    </source>
</evidence>
<dbReference type="InterPro" id="IPR024775">
    <property type="entry name" value="DinB-like"/>
</dbReference>
<keyword evidence="4" id="KW-1185">Reference proteome</keyword>
<protein>
    <submittedName>
        <fullName evidence="3">DinB family protein</fullName>
    </submittedName>
</protein>
<comment type="caution">
    <text evidence="3">The sequence shown here is derived from an EMBL/GenBank/DDBJ whole genome shotgun (WGS) entry which is preliminary data.</text>
</comment>
<name>A0A497U1Q7_9FLAO</name>
<dbReference type="SUPFAM" id="SSF109854">
    <property type="entry name" value="DinB/YfiT-like putative metalloenzymes"/>
    <property type="match status" value="1"/>
</dbReference>
<proteinExistence type="predicted"/>
<dbReference type="Proteomes" id="UP000275027">
    <property type="component" value="Unassembled WGS sequence"/>
</dbReference>
<evidence type="ECO:0000313" key="2">
    <source>
        <dbReference type="EMBL" id="PKW30272.1"/>
    </source>
</evidence>
<reference evidence="3 5" key="2">
    <citation type="submission" date="2018-10" db="EMBL/GenBank/DDBJ databases">
        <title>Genomic Encyclopedia of Archaeal and Bacterial Type Strains, Phase II (KMG-II): from individual species to whole genera.</title>
        <authorList>
            <person name="Goeker M."/>
        </authorList>
    </citation>
    <scope>NUCLEOTIDE SEQUENCE [LARGE SCALE GENOMIC DNA]</scope>
    <source>
        <strain evidence="3 5">DSM 21886</strain>
    </source>
</reference>
<evidence type="ECO:0000313" key="3">
    <source>
        <dbReference type="EMBL" id="RLJ24610.1"/>
    </source>
</evidence>
<reference evidence="2 4" key="1">
    <citation type="submission" date="2017-12" db="EMBL/GenBank/DDBJ databases">
        <title>Genomic Encyclopedia of Type Strains, Phase III (KMG-III): the genomes of soil and plant-associated and newly described type strains.</title>
        <authorList>
            <person name="Whitman W."/>
        </authorList>
    </citation>
    <scope>NUCLEOTIDE SEQUENCE [LARGE SCALE GENOMIC DNA]</scope>
    <source>
        <strain evidence="2 4">IP-10</strain>
    </source>
</reference>
<evidence type="ECO:0000313" key="5">
    <source>
        <dbReference type="Proteomes" id="UP000275027"/>
    </source>
</evidence>
<dbReference type="InterPro" id="IPR034660">
    <property type="entry name" value="DinB/YfiT-like"/>
</dbReference>
<organism evidence="3 5">
    <name type="scientific">Flavobacterium lindanitolerans</name>
    <dbReference type="NCBI Taxonomy" id="428988"/>
    <lineage>
        <taxon>Bacteria</taxon>
        <taxon>Pseudomonadati</taxon>
        <taxon>Bacteroidota</taxon>
        <taxon>Flavobacteriia</taxon>
        <taxon>Flavobacteriales</taxon>
        <taxon>Flavobacteriaceae</taxon>
        <taxon>Flavobacterium</taxon>
    </lineage>
</organism>
<dbReference type="Gene3D" id="1.20.120.450">
    <property type="entry name" value="dinb family like domain"/>
    <property type="match status" value="1"/>
</dbReference>
<evidence type="ECO:0000313" key="4">
    <source>
        <dbReference type="Proteomes" id="UP000233767"/>
    </source>
</evidence>
<sequence>MTNNFDTAALIAETNATYEGMEQLLLTIDSSLWDKNPAENSWSVGQVMEHILKANSGLKSLFIENIGETNRPVDEKVPVIKSVFLDFSTKLDAPGFIIPTEKTHDKQQQLDKMKALKDGTLQLIGSSDLSKTCKGFELPVFGYLTRLEWILFTLFHAQRHTNQIKNIITVIDK</sequence>
<dbReference type="AlphaFoldDB" id="A0A497U1Q7"/>
<accession>A0A497U1Q7</accession>
<dbReference type="Pfam" id="PF12867">
    <property type="entry name" value="DinB_2"/>
    <property type="match status" value="1"/>
</dbReference>